<protein>
    <submittedName>
        <fullName evidence="1">Uncharacterized protein</fullName>
    </submittedName>
</protein>
<keyword evidence="2" id="KW-1185">Reference proteome</keyword>
<evidence type="ECO:0000313" key="1">
    <source>
        <dbReference type="EMBL" id="KAJ1675248.1"/>
    </source>
</evidence>
<feature type="non-terminal residue" evidence="1">
    <location>
        <position position="465"/>
    </location>
</feature>
<reference evidence="1" key="1">
    <citation type="submission" date="2022-06" db="EMBL/GenBank/DDBJ databases">
        <title>Phylogenomic reconstructions and comparative analyses of Kickxellomycotina fungi.</title>
        <authorList>
            <person name="Reynolds N.K."/>
            <person name="Stajich J.E."/>
            <person name="Barry K."/>
            <person name="Grigoriev I.V."/>
            <person name="Crous P."/>
            <person name="Smith M.E."/>
        </authorList>
    </citation>
    <scope>NUCLEOTIDE SEQUENCE</scope>
    <source>
        <strain evidence="1">RSA 2271</strain>
    </source>
</reference>
<dbReference type="Proteomes" id="UP001145114">
    <property type="component" value="Unassembled WGS sequence"/>
</dbReference>
<sequence>MIKPTQETEPHIRAWALGIFRQFPNSKDTAETLADYVLTLLYHEERDTDLKSFFRESLEEFLESDTDAILNVMIPGLVEGVYMPGHREDNQPQQKRVQQRDEGTGLSLGNADWNSQPGGNISTDDANPVGNRETSEWDGTTKPTVTQQTIGRTVASHQGGERGVDRARSRSPGYRHEGNRQRSRSPHHSGGHQQRRKDGTRGDYSARSRLGPRPYYGQQYQQGGMEFRHSQPMAGMGFNNPAARPFGALNAANPFSGGHLRQSESESPEIRTEESNKEIILSNIPQDYLDEDRIRDFFSKFGKVRTVRVYPETQKAMVAFFDPDEAKSAYNTSEPIFGNRFVAMHWRRRPGTQALSSLTPTRESPHDGSQQLQQQQQQVQKPMMPFPGGFYPARPYPAFYQQQPQPPMQFVWPPQRQFVPNPRPPHSVVASSGMESRRKRREELLGKLNGYIEEQKTMIKKAEDP</sequence>
<accession>A0ACC1HJE2</accession>
<name>A0ACC1HJE2_9FUNG</name>
<evidence type="ECO:0000313" key="2">
    <source>
        <dbReference type="Proteomes" id="UP001145114"/>
    </source>
</evidence>
<comment type="caution">
    <text evidence="1">The sequence shown here is derived from an EMBL/GenBank/DDBJ whole genome shotgun (WGS) entry which is preliminary data.</text>
</comment>
<proteinExistence type="predicted"/>
<organism evidence="1 2">
    <name type="scientific">Spiromyces aspiralis</name>
    <dbReference type="NCBI Taxonomy" id="68401"/>
    <lineage>
        <taxon>Eukaryota</taxon>
        <taxon>Fungi</taxon>
        <taxon>Fungi incertae sedis</taxon>
        <taxon>Zoopagomycota</taxon>
        <taxon>Kickxellomycotina</taxon>
        <taxon>Kickxellomycetes</taxon>
        <taxon>Kickxellales</taxon>
        <taxon>Kickxellaceae</taxon>
        <taxon>Spiromyces</taxon>
    </lineage>
</organism>
<dbReference type="EMBL" id="JAMZIH010005401">
    <property type="protein sequence ID" value="KAJ1675248.1"/>
    <property type="molecule type" value="Genomic_DNA"/>
</dbReference>
<gene>
    <name evidence="1" type="ORF">EV182_001638</name>
</gene>